<dbReference type="PROSITE" id="PS00198">
    <property type="entry name" value="4FE4S_FER_1"/>
    <property type="match status" value="2"/>
</dbReference>
<dbReference type="EMBL" id="FQTU01000020">
    <property type="protein sequence ID" value="SHF22191.1"/>
    <property type="molecule type" value="Genomic_DNA"/>
</dbReference>
<dbReference type="RefSeq" id="WP_084117268.1">
    <property type="nucleotide sequence ID" value="NZ_FQTU01000020.1"/>
</dbReference>
<dbReference type="Pfam" id="PF04432">
    <property type="entry name" value="FrhB_FdhB_C"/>
    <property type="match status" value="1"/>
</dbReference>
<dbReference type="InterPro" id="IPR007525">
    <property type="entry name" value="FrhB_FdhB_C"/>
</dbReference>
<name>A0A1M4ZW13_9FIRM</name>
<sequence length="400" mass="46120">MFYLDSKNEEMCCGCQACEQVCPTDCISMIEDKKGFTYPFKNEEKCIECGLCEKVCPFVQKKKIDISFNGLPKAYYAANKNVDTLMASASGGVFTSVIDTYCKKDFAIFGVQYDDRFKVIHSYSGSIEEAKKYRKSKYVQSDINNSFKQAETFLKRRKKVLFTGTPCQVAGLRLFLRKEYENLFCLDLVCHGVPSQNIFDKYMKYIEEKNKGKISDFTFRHKVLDKNGKWNSRNVKIKAGEKELVMNSNEDKYLKGYHSGLFYRPSCYNCQYANSERISDITMADFWGVEKLYPEDDVHKGISVILVNTPKGQEILKGLTETMSLKEVDLDFVIKSNGQLNHPAKKHVKYEDFFKNINSDRFDLAVDKCIPKPPLIKRIASRILPNEVKKSIKKIIKWRG</sequence>
<feature type="domain" description="4Fe-4S ferredoxin-type" evidence="4">
    <location>
        <begin position="37"/>
        <end position="67"/>
    </location>
</feature>
<feature type="domain" description="4Fe-4S ferredoxin-type" evidence="4">
    <location>
        <begin position="3"/>
        <end position="32"/>
    </location>
</feature>
<proteinExistence type="predicted"/>
<dbReference type="PANTHER" id="PTHR43193">
    <property type="match status" value="1"/>
</dbReference>
<accession>A0A1M4ZW13</accession>
<keyword evidence="6" id="KW-1185">Reference proteome</keyword>
<evidence type="ECO:0000313" key="6">
    <source>
        <dbReference type="Proteomes" id="UP000184251"/>
    </source>
</evidence>
<evidence type="ECO:0000256" key="1">
    <source>
        <dbReference type="ARBA" id="ARBA00022723"/>
    </source>
</evidence>
<dbReference type="STRING" id="1120975.SAMN02746064_02161"/>
<evidence type="ECO:0000313" key="5">
    <source>
        <dbReference type="EMBL" id="SHF22191.1"/>
    </source>
</evidence>
<reference evidence="5 6" key="1">
    <citation type="submission" date="2016-11" db="EMBL/GenBank/DDBJ databases">
        <authorList>
            <person name="Jaros S."/>
            <person name="Januszkiewicz K."/>
            <person name="Wedrychowicz H."/>
        </authorList>
    </citation>
    <scope>NUCLEOTIDE SEQUENCE [LARGE SCALE GENOMIC DNA]</scope>
    <source>
        <strain evidence="5 6">DSM 14828</strain>
    </source>
</reference>
<gene>
    <name evidence="5" type="ORF">SAMN02746064_02161</name>
</gene>
<organism evidence="5 6">
    <name type="scientific">Alkalibacter saccharofermentans DSM 14828</name>
    <dbReference type="NCBI Taxonomy" id="1120975"/>
    <lineage>
        <taxon>Bacteria</taxon>
        <taxon>Bacillati</taxon>
        <taxon>Bacillota</taxon>
        <taxon>Clostridia</taxon>
        <taxon>Eubacteriales</taxon>
        <taxon>Eubacteriaceae</taxon>
        <taxon>Alkalibacter</taxon>
    </lineage>
</organism>
<keyword evidence="2" id="KW-0408">Iron</keyword>
<dbReference type="GO" id="GO:0051536">
    <property type="term" value="F:iron-sulfur cluster binding"/>
    <property type="evidence" value="ECO:0007669"/>
    <property type="project" value="UniProtKB-KW"/>
</dbReference>
<evidence type="ECO:0000256" key="3">
    <source>
        <dbReference type="ARBA" id="ARBA00023014"/>
    </source>
</evidence>
<dbReference type="OrthoDB" id="430408at2"/>
<dbReference type="InterPro" id="IPR017900">
    <property type="entry name" value="4Fe4S_Fe_S_CS"/>
</dbReference>
<dbReference type="InterPro" id="IPR052977">
    <property type="entry name" value="Polyferredoxin-like_ET"/>
</dbReference>
<keyword evidence="3" id="KW-0411">Iron-sulfur</keyword>
<dbReference type="InterPro" id="IPR017896">
    <property type="entry name" value="4Fe4S_Fe-S-bd"/>
</dbReference>
<dbReference type="AlphaFoldDB" id="A0A1M4ZW13"/>
<dbReference type="Gene3D" id="3.30.70.20">
    <property type="match status" value="1"/>
</dbReference>
<dbReference type="Proteomes" id="UP000184251">
    <property type="component" value="Unassembled WGS sequence"/>
</dbReference>
<dbReference type="PANTHER" id="PTHR43193:SF2">
    <property type="entry name" value="POLYFERREDOXIN PROTEIN FWDF"/>
    <property type="match status" value="1"/>
</dbReference>
<dbReference type="GO" id="GO:0046872">
    <property type="term" value="F:metal ion binding"/>
    <property type="evidence" value="ECO:0007669"/>
    <property type="project" value="UniProtKB-KW"/>
</dbReference>
<evidence type="ECO:0000256" key="2">
    <source>
        <dbReference type="ARBA" id="ARBA00023004"/>
    </source>
</evidence>
<keyword evidence="1" id="KW-0479">Metal-binding</keyword>
<dbReference type="PROSITE" id="PS51379">
    <property type="entry name" value="4FE4S_FER_2"/>
    <property type="match status" value="2"/>
</dbReference>
<dbReference type="Pfam" id="PF12838">
    <property type="entry name" value="Fer4_7"/>
    <property type="match status" value="1"/>
</dbReference>
<evidence type="ECO:0000259" key="4">
    <source>
        <dbReference type="PROSITE" id="PS51379"/>
    </source>
</evidence>
<protein>
    <submittedName>
        <fullName evidence="5">Coenzyme F420-reducing hydrogenase, beta subunit</fullName>
    </submittedName>
</protein>
<dbReference type="SUPFAM" id="SSF54862">
    <property type="entry name" value="4Fe-4S ferredoxins"/>
    <property type="match status" value="1"/>
</dbReference>